<keyword evidence="4 5" id="KW-0472">Membrane</keyword>
<dbReference type="PANTHER" id="PTHR42718:SF10">
    <property type="entry name" value="TRANSPORTER, PUTATIVE (AFU_ORTHOLOGUE AFUA_8G06760)-RELATED"/>
    <property type="match status" value="1"/>
</dbReference>
<proteinExistence type="predicted"/>
<dbReference type="HOGENOM" id="CLU_159427_0_0_1"/>
<dbReference type="InterPro" id="IPR036259">
    <property type="entry name" value="MFS_trans_sf"/>
</dbReference>
<dbReference type="OMA" id="TINMHET"/>
<evidence type="ECO:0000256" key="2">
    <source>
        <dbReference type="ARBA" id="ARBA00022692"/>
    </source>
</evidence>
<evidence type="ECO:0000256" key="5">
    <source>
        <dbReference type="SAM" id="Phobius"/>
    </source>
</evidence>
<dbReference type="RefSeq" id="XP_002543313.1">
    <property type="nucleotide sequence ID" value="XM_002543267.1"/>
</dbReference>
<evidence type="ECO:0008006" key="8">
    <source>
        <dbReference type="Google" id="ProtNLM"/>
    </source>
</evidence>
<feature type="transmembrane region" description="Helical" evidence="5">
    <location>
        <begin position="103"/>
        <end position="123"/>
    </location>
</feature>
<evidence type="ECO:0000313" key="7">
    <source>
        <dbReference type="Proteomes" id="UP000002058"/>
    </source>
</evidence>
<organism evidence="6 7">
    <name type="scientific">Uncinocarpus reesii (strain UAMH 1704)</name>
    <dbReference type="NCBI Taxonomy" id="336963"/>
    <lineage>
        <taxon>Eukaryota</taxon>
        <taxon>Fungi</taxon>
        <taxon>Dikarya</taxon>
        <taxon>Ascomycota</taxon>
        <taxon>Pezizomycotina</taxon>
        <taxon>Eurotiomycetes</taxon>
        <taxon>Eurotiomycetidae</taxon>
        <taxon>Onygenales</taxon>
        <taxon>Onygenaceae</taxon>
        <taxon>Uncinocarpus</taxon>
    </lineage>
</organism>
<dbReference type="Gene3D" id="1.20.1250.20">
    <property type="entry name" value="MFS general substrate transporter like domains"/>
    <property type="match status" value="1"/>
</dbReference>
<feature type="transmembrane region" description="Helical" evidence="5">
    <location>
        <begin position="17"/>
        <end position="44"/>
    </location>
</feature>
<gene>
    <name evidence="6" type="ORF">UREG_02829</name>
</gene>
<dbReference type="VEuPathDB" id="FungiDB:UREG_02829"/>
<dbReference type="KEGG" id="ure:UREG_02829"/>
<dbReference type="EMBL" id="CH476615">
    <property type="protein sequence ID" value="EEP77980.1"/>
    <property type="molecule type" value="Genomic_DNA"/>
</dbReference>
<keyword evidence="2 5" id="KW-0812">Transmembrane</keyword>
<keyword evidence="7" id="KW-1185">Reference proteome</keyword>
<dbReference type="GO" id="GO:0016020">
    <property type="term" value="C:membrane"/>
    <property type="evidence" value="ECO:0007669"/>
    <property type="project" value="UniProtKB-SubCell"/>
</dbReference>
<evidence type="ECO:0000256" key="3">
    <source>
        <dbReference type="ARBA" id="ARBA00022989"/>
    </source>
</evidence>
<protein>
    <recommendedName>
        <fullName evidence="8">Major facilitator superfamily (MFS) profile domain-containing protein</fullName>
    </recommendedName>
</protein>
<dbReference type="SUPFAM" id="SSF103473">
    <property type="entry name" value="MFS general substrate transporter"/>
    <property type="match status" value="1"/>
</dbReference>
<dbReference type="InParanoid" id="C4JI83"/>
<dbReference type="Proteomes" id="UP000002058">
    <property type="component" value="Unassembled WGS sequence"/>
</dbReference>
<dbReference type="GeneID" id="8437618"/>
<accession>C4JI83</accession>
<evidence type="ECO:0000313" key="6">
    <source>
        <dbReference type="EMBL" id="EEP77980.1"/>
    </source>
</evidence>
<dbReference type="PANTHER" id="PTHR42718">
    <property type="entry name" value="MAJOR FACILITATOR SUPERFAMILY MULTIDRUG TRANSPORTER MFSC"/>
    <property type="match status" value="1"/>
</dbReference>
<reference evidence="7" key="1">
    <citation type="journal article" date="2009" name="Genome Res.">
        <title>Comparative genomic analyses of the human fungal pathogens Coccidioides and their relatives.</title>
        <authorList>
            <person name="Sharpton T.J."/>
            <person name="Stajich J.E."/>
            <person name="Rounsley S.D."/>
            <person name="Gardner M.J."/>
            <person name="Wortman J.R."/>
            <person name="Jordar V.S."/>
            <person name="Maiti R."/>
            <person name="Kodira C.D."/>
            <person name="Neafsey D.E."/>
            <person name="Zeng Q."/>
            <person name="Hung C.-Y."/>
            <person name="McMahan C."/>
            <person name="Muszewska A."/>
            <person name="Grynberg M."/>
            <person name="Mandel M.A."/>
            <person name="Kellner E.M."/>
            <person name="Barker B.M."/>
            <person name="Galgiani J.N."/>
            <person name="Orbach M.J."/>
            <person name="Kirkland T.N."/>
            <person name="Cole G.T."/>
            <person name="Henn M.R."/>
            <person name="Birren B.W."/>
            <person name="Taylor J.W."/>
        </authorList>
    </citation>
    <scope>NUCLEOTIDE SEQUENCE [LARGE SCALE GENOMIC DNA]</scope>
    <source>
        <strain evidence="7">UAMH 1704</strain>
    </source>
</reference>
<feature type="transmembrane region" description="Helical" evidence="5">
    <location>
        <begin position="56"/>
        <end position="83"/>
    </location>
</feature>
<dbReference type="eggNOG" id="KOG0254">
    <property type="taxonomic scope" value="Eukaryota"/>
</dbReference>
<evidence type="ECO:0000256" key="4">
    <source>
        <dbReference type="ARBA" id="ARBA00023136"/>
    </source>
</evidence>
<name>C4JI83_UNCRE</name>
<keyword evidence="3 5" id="KW-1133">Transmembrane helix</keyword>
<dbReference type="OrthoDB" id="2130629at2759"/>
<dbReference type="AlphaFoldDB" id="C4JI83"/>
<comment type="subcellular location">
    <subcellularLocation>
        <location evidence="1">Membrane</location>
        <topology evidence="1">Multi-pass membrane protein</topology>
    </subcellularLocation>
</comment>
<sequence length="138" mass="14507">MVAAVSPLLMALIDPGWNYWACAFWAVLLGPVSVDVVFTVAHLIITDIFPASTHALAGAVFNTIAQLGTSIGLCTIAIVSAATKRSSGYPEDSPDALLAGYRGAFWTCFVMMVATVLIGLTGLRKIHRLGAPKPDSSD</sequence>
<evidence type="ECO:0000256" key="1">
    <source>
        <dbReference type="ARBA" id="ARBA00004141"/>
    </source>
</evidence>